<evidence type="ECO:0000313" key="1">
    <source>
        <dbReference type="EMBL" id="MBC5666492.1"/>
    </source>
</evidence>
<sequence>MLLAVLSCFLLTSCSKESSVSVVYNTTMANQMVFCSSNEIRICIDFIYSGETPAIKVNGLSGDGLDEVNYDGKISVEDFAKTFAYRDYSLCSYIVTVDIGKKKKDDIINVDGVMLCINGKDEEIKFKEPLSYTFIDDEDNNTKDLQSDKNPTAFCGTDTVLSYGYKATTDITIKSLSTNGMINIDKTKVYVNDNQIGNLSDLPIRIHKGDKIEFEVTPQIEGDESNWTNVYTNMIVNYNIDKEEYMNISELSMLPIDDEKDVKEVIDFMVK</sequence>
<gene>
    <name evidence="1" type="ORF">H8S00_00555</name>
</gene>
<organism evidence="1 2">
    <name type="scientific">Eubacterium segne</name>
    <dbReference type="NCBI Taxonomy" id="2763045"/>
    <lineage>
        <taxon>Bacteria</taxon>
        <taxon>Bacillati</taxon>
        <taxon>Bacillota</taxon>
        <taxon>Clostridia</taxon>
        <taxon>Eubacteriales</taxon>
        <taxon>Eubacteriaceae</taxon>
        <taxon>Eubacterium</taxon>
    </lineage>
</organism>
<protein>
    <submittedName>
        <fullName evidence="1">Uncharacterized protein</fullName>
    </submittedName>
</protein>
<evidence type="ECO:0000313" key="2">
    <source>
        <dbReference type="Proteomes" id="UP000597877"/>
    </source>
</evidence>
<comment type="caution">
    <text evidence="1">The sequence shown here is derived from an EMBL/GenBank/DDBJ whole genome shotgun (WGS) entry which is preliminary data.</text>
</comment>
<dbReference type="EMBL" id="JACOOZ010000001">
    <property type="protein sequence ID" value="MBC5666492.1"/>
    <property type="molecule type" value="Genomic_DNA"/>
</dbReference>
<reference evidence="1 2" key="1">
    <citation type="submission" date="2020-08" db="EMBL/GenBank/DDBJ databases">
        <title>Genome public.</title>
        <authorList>
            <person name="Liu C."/>
            <person name="Sun Q."/>
        </authorList>
    </citation>
    <scope>NUCLEOTIDE SEQUENCE [LARGE SCALE GENOMIC DNA]</scope>
    <source>
        <strain evidence="1 2">BX4</strain>
    </source>
</reference>
<accession>A0ABR7EZS8</accession>
<dbReference type="RefSeq" id="WP_186839785.1">
    <property type="nucleotide sequence ID" value="NZ_JACOOZ010000001.1"/>
</dbReference>
<keyword evidence="2" id="KW-1185">Reference proteome</keyword>
<dbReference type="Proteomes" id="UP000597877">
    <property type="component" value="Unassembled WGS sequence"/>
</dbReference>
<proteinExistence type="predicted"/>
<name>A0ABR7EZS8_9FIRM</name>